<gene>
    <name evidence="1" type="ordered locus">At4g09540</name>
</gene>
<dbReference type="AlphaFoldDB" id="Q9M0N9"/>
<evidence type="ECO:0000313" key="1">
    <source>
        <dbReference type="EMBL" id="CAB78077.1"/>
    </source>
</evidence>
<sequence length="264" mass="30382">MEVNHLDVKTAFLHGELKKLVFTSQLEAEQDLKELSFVKCSKEPSLYRKQDKEHLLLLAIYVDDLLAHSLVKVFQHGEGIMKQEGYEENILEEGEMKDYNAVHTPMDLGLKLSIAEKEKGIDEKEYRKNIGCLRYLLHTRPDLCFCDGSNRGLVGYSDISHNVDIDDEFMAATKAAKQTIWLQELPGEVTRRTCENNEQVDVEHVPGDEQKADILTKVLGRIKFKEMRELIGIQNMLKCDFKLKGENMSSCDITYEFYENKSDL</sequence>
<dbReference type="PIR" id="D85097">
    <property type="entry name" value="D85097"/>
</dbReference>
<protein>
    <submittedName>
        <fullName evidence="1">Uncharacterized protein AT4g09540</fullName>
    </submittedName>
</protein>
<proteinExistence type="predicted"/>
<dbReference type="EMBL" id="AL161515">
    <property type="protein sequence ID" value="CAB78077.1"/>
    <property type="molecule type" value="Genomic_DNA"/>
</dbReference>
<reference key="1">
    <citation type="journal article" date="1999" name="Nature">
        <title>Sequence and analysis of chromosome 4 of the plant Arabidopsis thaliana.</title>
        <authorList>
            <consortium name="EU"/>
            <consortium name="CSHL and WU Arabidopsis Sequencing Project"/>
            <person name="Mayer K."/>
            <person name="Schuller C."/>
            <person name="Wambutt R."/>
            <person name="Murphy G."/>
            <person name="Volckaert G."/>
            <person name="Pohl T."/>
            <person name="Dusterhoft A."/>
            <person name="Stiekema W."/>
            <person name="Entian K.D."/>
            <person name="Terryn N."/>
            <person name="Harris B."/>
            <person name="Ansorge W."/>
            <person name="Brandt P."/>
            <person name="Grivell L."/>
            <person name="Rieger M."/>
            <person name="Weichselgartner M."/>
            <person name="de Simone V."/>
            <person name="Obermaier B."/>
            <person name="Mache R."/>
            <person name="Muller M."/>
            <person name="Kreis M."/>
            <person name="Delseny M."/>
            <person name="Puigdomenech P."/>
            <person name="Watson M."/>
            <person name="Schmidtheini T."/>
            <person name="Reichert B."/>
            <person name="Portatelle D."/>
            <person name="Perez-Alonso M."/>
            <person name="Boutry M."/>
            <person name="Bancroft I."/>
            <person name="Vos P."/>
            <person name="Hoheisel J."/>
            <person name="Zimmermann W."/>
            <person name="Wedler H."/>
            <person name="Ridley P."/>
            <person name="Langham S.A."/>
            <person name="McCullagh B."/>
            <person name="Bilham L."/>
            <person name="Robben J."/>
            <person name="Van der Schueren J."/>
            <person name="Grymonprez B."/>
            <person name="Chuang Y.J."/>
            <person name="Vandenbussche F."/>
            <person name="Braeken M."/>
            <person name="Weltjens I."/>
            <person name="Voet M."/>
            <person name="Bastiaens I."/>
            <person name="Aert R."/>
            <person name="Defoor E."/>
            <person name="Weitzenegger T."/>
            <person name="Bothe G."/>
            <person name="Ramsperger U."/>
            <person name="Hilbert H."/>
            <person name="Braun M."/>
            <person name="Holzer E."/>
            <person name="Brandt A."/>
            <person name="Peters S."/>
            <person name="van Staveren M."/>
            <person name="Dirske W."/>
            <person name="Mooijman P."/>
            <person name="Klein Lankhorst R."/>
            <person name="Rose M."/>
            <person name="Hauf J."/>
            <person name="Kotter P."/>
            <person name="Berneiser S."/>
            <person name="Hempel S."/>
            <person name="Feldpausch M."/>
            <person name="Lamberth S."/>
            <person name="Van den Daele H."/>
            <person name="De Keyser A."/>
            <person name="Buysshaert C."/>
            <person name="Gielen J."/>
            <person name="Villarroel R."/>
            <person name="De Clercq R."/>
            <person name="Van Montagu M."/>
            <person name="Rogers J."/>
            <person name="Cronin A."/>
            <person name="Quail M."/>
            <person name="Bray-Allen S."/>
            <person name="Clark L."/>
            <person name="Doggett J."/>
            <person name="Hall S."/>
            <person name="Kay M."/>
            <person name="Lennard N."/>
            <person name="McLay K."/>
            <person name="Mayes R."/>
            <person name="Pettett A."/>
            <person name="Rajandream M.A."/>
            <person name="Lyne M."/>
            <person name="Benes V."/>
            <person name="Rechmann S."/>
            <person name="Borkova D."/>
            <person name="Blocker H."/>
            <person name="Scharfe M."/>
            <person name="Grimm M."/>
            <person name="Lohnert T.H."/>
            <person name="Dose S."/>
            <person name="de Haan M."/>
            <person name="Maarse A."/>
            <person name="Schafer M."/>
            <person name="Muller-Auer S."/>
            <person name="Gabel C."/>
            <person name="Fuchs M."/>
            <person name="Fartmann B."/>
            <person name="Granderath K."/>
            <person name="Dauner D."/>
            <person name="Herzl A."/>
            <person name="Neumann S."/>
            <person name="Argiriou A."/>
            <person name="Vitale D."/>
            <person name="Liguori R."/>
            <person name="Piravandi E."/>
            <person name="Massenet O."/>
            <person name="Quigley F."/>
            <person name="Clabauld G."/>
            <person name="Mundlein A."/>
            <person name="Felber R."/>
            <person name="Schnabl S."/>
            <person name="Hiller R."/>
            <person name="Schmidt W."/>
            <person name="Lecharny A."/>
            <person name="Aubourg S."/>
            <person name="Chefdor F."/>
            <person name="Cooke R."/>
            <person name="Berger C."/>
            <person name="Montfort A."/>
            <person name="Casacuberta E."/>
            <person name="Gibbons T."/>
            <person name="Weber N."/>
            <person name="Vandenbol M."/>
            <person name="Bargues M."/>
            <person name="Terol J."/>
            <person name="Torres A."/>
            <person name="Perez-Perez A."/>
            <person name="Purnelle B."/>
            <person name="Bent E."/>
            <person name="Johnson S."/>
            <person name="Tacon D."/>
            <person name="Jesse T."/>
            <person name="Heijnen L."/>
            <person name="Schwarz S."/>
            <person name="Scholler P."/>
            <person name="Heber S."/>
            <person name="Francs P."/>
            <person name="Bielke C."/>
            <person name="Frishman D."/>
            <person name="Haase D."/>
            <person name="Lemcke K."/>
            <person name="Mewes H.W."/>
            <person name="Stocker S."/>
            <person name="Zaccaria P."/>
            <person name="Bevan M."/>
            <person name="Wilson R.K."/>
            <person name="de la Bastide M."/>
            <person name="Habermann K."/>
            <person name="Parnell L."/>
            <person name="Dedhia N."/>
            <person name="Gnoj L."/>
            <person name="Schutz K."/>
            <person name="Huang E."/>
            <person name="Spiegel L."/>
            <person name="Sehkon M."/>
            <person name="Murray J."/>
            <person name="Sheet P."/>
            <person name="Cordes M."/>
            <person name="Abu-Threideh J."/>
            <person name="Stoneking T."/>
            <person name="Kalicki J."/>
            <person name="Graves T."/>
            <person name="Harmon G."/>
            <person name="Edwards J."/>
            <person name="Latreille P."/>
            <person name="Courtney L."/>
            <person name="Cloud J."/>
            <person name="Abbott A."/>
            <person name="Scott K."/>
            <person name="Johnson D."/>
            <person name="Minx P."/>
            <person name="Bentley D."/>
            <person name="Fulton B."/>
            <person name="Miller N."/>
            <person name="Greco T."/>
            <person name="Kemp K."/>
            <person name="Kramer J."/>
            <person name="Fulton L."/>
            <person name="Mardis E."/>
            <person name="Dante M."/>
            <person name="Pepin K."/>
            <person name="Hillier L."/>
            <person name="Nelson J."/>
            <person name="Spieth J."/>
            <person name="Ryan E."/>
            <person name="Andrews S."/>
            <person name="Geisel C."/>
            <person name="Layman D."/>
            <person name="Du H."/>
            <person name="Ali J."/>
            <person name="Berghoff A."/>
            <person name="Jones K."/>
            <person name="Drone K."/>
            <person name="Cotton M."/>
            <person name="Joshu C."/>
            <person name="Antonoiu B."/>
            <person name="Zidanic M."/>
            <person name="Strong C."/>
            <person name="Sun H."/>
            <person name="Lamar B."/>
            <person name="Yordan C."/>
            <person name="Ma P."/>
            <person name="Zhong J."/>
            <person name="Preston R."/>
            <person name="Vil D."/>
            <person name="Shekher M."/>
            <person name="Matero A."/>
            <person name="Shah R."/>
            <person name="Swaby I.K."/>
            <person name="O'Shaughnessy A."/>
            <person name="Rodriguez M."/>
            <person name="Hoffmann J."/>
            <person name="Till S."/>
            <person name="Granat S."/>
            <person name="Shohdy N."/>
            <person name="Hasegawa A."/>
            <person name="Hameed A."/>
            <person name="Lodhi M."/>
            <person name="Johnson A."/>
            <person name="Chen E."/>
            <person name="Marra M."/>
            <person name="Martienssen R."/>
            <person name="McCombie W.R."/>
        </authorList>
    </citation>
    <scope>NUCLEOTIDE SEQUENCE [LARGE SCALE GENOMIC DNA]</scope>
    <source>
        <strain>cv. Columbia</strain>
    </source>
</reference>
<organism evidence="1">
    <name type="scientific">Arabidopsis thaliana</name>
    <name type="common">Mouse-ear cress</name>
    <dbReference type="NCBI Taxonomy" id="3702"/>
    <lineage>
        <taxon>Eukaryota</taxon>
        <taxon>Viridiplantae</taxon>
        <taxon>Streptophyta</taxon>
        <taxon>Embryophyta</taxon>
        <taxon>Tracheophyta</taxon>
        <taxon>Spermatophyta</taxon>
        <taxon>Magnoliopsida</taxon>
        <taxon>eudicotyledons</taxon>
        <taxon>Gunneridae</taxon>
        <taxon>Pentapetalae</taxon>
        <taxon>rosids</taxon>
        <taxon>malvids</taxon>
        <taxon>Brassicales</taxon>
        <taxon>Brassicaceae</taxon>
        <taxon>Camelineae</taxon>
        <taxon>Arabidopsis</taxon>
    </lineage>
</organism>
<reference evidence="1" key="3">
    <citation type="submission" date="2000-03" db="EMBL/GenBank/DDBJ databases">
        <authorList>
            <person name="EU Arabidopsis sequencing project"/>
        </authorList>
    </citation>
    <scope>NUCLEOTIDE SEQUENCE</scope>
</reference>
<reference evidence="1" key="2">
    <citation type="submission" date="2000-03" db="EMBL/GenBank/DDBJ databases">
        <authorList>
            <person name="Spiegel L.A."/>
            <person name="Huang E.N."/>
            <person name="Nascimento L.U."/>
            <person name="de la Bastide M."/>
            <person name="Vil D.M."/>
            <person name="Preston R.R."/>
            <person name="Matero A."/>
            <person name="Shah R."/>
            <person name="O'Shaughnessy A."/>
            <person name="Rodriguez M."/>
            <person name="Shekher M."/>
            <person name="Schutz K."/>
            <person name="See L.H."/>
            <person name="Swaby I."/>
            <person name="Habermann K."/>
            <person name="Dedhia N.N."/>
            <person name="Mewes H.W."/>
            <person name="Lemcke K."/>
            <person name="Mayer K.F.X."/>
        </authorList>
    </citation>
    <scope>NUCLEOTIDE SEQUENCE</scope>
</reference>
<accession>Q9M0N9</accession>
<name>Q9M0N9_ARATH</name>